<dbReference type="PANTHER" id="PTHR32194">
    <property type="entry name" value="METALLOPROTEASE TLDD"/>
    <property type="match status" value="1"/>
</dbReference>
<evidence type="ECO:0000256" key="1">
    <source>
        <dbReference type="ARBA" id="ARBA00022490"/>
    </source>
</evidence>
<keyword evidence="2 4" id="KW-0647">Proteasome</keyword>
<dbReference type="SUPFAM" id="SSF56235">
    <property type="entry name" value="N-terminal nucleophile aminohydrolases (Ntn hydrolases)"/>
    <property type="match status" value="1"/>
</dbReference>
<dbReference type="InterPro" id="IPR016050">
    <property type="entry name" value="Proteasome_bsu_CS"/>
</dbReference>
<dbReference type="Proteomes" id="UP000530660">
    <property type="component" value="Unassembled WGS sequence"/>
</dbReference>
<dbReference type="GO" id="GO:0051603">
    <property type="term" value="P:proteolysis involved in protein catabolic process"/>
    <property type="evidence" value="ECO:0007669"/>
    <property type="project" value="InterPro"/>
</dbReference>
<evidence type="ECO:0000313" key="6">
    <source>
        <dbReference type="Proteomes" id="UP000530660"/>
    </source>
</evidence>
<dbReference type="OrthoDB" id="10248542at2759"/>
<reference evidence="5 6" key="1">
    <citation type="journal article" date="2020" name="J. Phycol.">
        <title>Comparative genome analysis reveals Cyanidiococcus gen. nov., a new extremophilic red algal genus sister to Cyanidioschyzon (Cyanidioschyzonaceae, Rhodophyta).</title>
        <authorList>
            <person name="Liu S.-L."/>
            <person name="Chiang Y.-R."/>
            <person name="Yoon H.S."/>
            <person name="Fu H.-Y."/>
        </authorList>
    </citation>
    <scope>NUCLEOTIDE SEQUENCE [LARGE SCALE GENOMIC DNA]</scope>
    <source>
        <strain evidence="5 6">THAL066</strain>
    </source>
</reference>
<evidence type="ECO:0000313" key="5">
    <source>
        <dbReference type="EMBL" id="KAF6001211.1"/>
    </source>
</evidence>
<evidence type="ECO:0000256" key="4">
    <source>
        <dbReference type="PIRNR" id="PIRNR001213"/>
    </source>
</evidence>
<dbReference type="InterPro" id="IPR023333">
    <property type="entry name" value="Proteasome_suB-type"/>
</dbReference>
<dbReference type="InterPro" id="IPR001353">
    <property type="entry name" value="Proteasome_sua/b"/>
</dbReference>
<accession>A0A7J7IFW0</accession>
<protein>
    <recommendedName>
        <fullName evidence="4">Proteasome subunit beta</fullName>
    </recommendedName>
</protein>
<dbReference type="Gene3D" id="3.60.20.10">
    <property type="entry name" value="Glutamine Phosphoribosylpyrophosphate, subunit 1, domain 1"/>
    <property type="match status" value="1"/>
</dbReference>
<evidence type="ECO:0000256" key="2">
    <source>
        <dbReference type="ARBA" id="ARBA00022942"/>
    </source>
</evidence>
<keyword evidence="3 4" id="KW-0539">Nucleus</keyword>
<comment type="caution">
    <text evidence="5">The sequence shown here is derived from an EMBL/GenBank/DDBJ whole genome shotgun (WGS) entry which is preliminary data.</text>
</comment>
<organism evidence="5 6">
    <name type="scientific">Cyanidiococcus yangmingshanensis</name>
    <dbReference type="NCBI Taxonomy" id="2690220"/>
    <lineage>
        <taxon>Eukaryota</taxon>
        <taxon>Rhodophyta</taxon>
        <taxon>Bangiophyceae</taxon>
        <taxon>Cyanidiales</taxon>
        <taxon>Cyanidiaceae</taxon>
        <taxon>Cyanidiococcus</taxon>
    </lineage>
</organism>
<dbReference type="GO" id="GO:0005634">
    <property type="term" value="C:nucleus"/>
    <property type="evidence" value="ECO:0007669"/>
    <property type="project" value="UniProtKB-SubCell"/>
</dbReference>
<dbReference type="InterPro" id="IPR029055">
    <property type="entry name" value="Ntn_hydrolases_N"/>
</dbReference>
<dbReference type="GO" id="GO:0019774">
    <property type="term" value="C:proteasome core complex, beta-subunit complex"/>
    <property type="evidence" value="ECO:0007669"/>
    <property type="project" value="UniProtKB-UniRule"/>
</dbReference>
<proteinExistence type="inferred from homology"/>
<dbReference type="Pfam" id="PF00227">
    <property type="entry name" value="Proteasome"/>
    <property type="match status" value="1"/>
</dbReference>
<dbReference type="EMBL" id="VWRR01000015">
    <property type="protein sequence ID" value="KAF6001211.1"/>
    <property type="molecule type" value="Genomic_DNA"/>
</dbReference>
<keyword evidence="6" id="KW-1185">Reference proteome</keyword>
<name>A0A7J7IFW0_9RHOD</name>
<evidence type="ECO:0000256" key="3">
    <source>
        <dbReference type="ARBA" id="ARBA00023242"/>
    </source>
</evidence>
<gene>
    <name evidence="5" type="primary">PSMB4</name>
    <name evidence="5" type="ORF">F1559_001068</name>
</gene>
<comment type="subcellular location">
    <subcellularLocation>
        <location evidence="4">Cytoplasm</location>
    </subcellularLocation>
    <subcellularLocation>
        <location evidence="4">Nucleus</location>
    </subcellularLocation>
</comment>
<comment type="similarity">
    <text evidence="4">Belongs to the peptidase T1B family.</text>
</comment>
<dbReference type="PANTHER" id="PTHR32194:SF6">
    <property type="entry name" value="PROTEASOME SUBUNIT BETA"/>
    <property type="match status" value="1"/>
</dbReference>
<keyword evidence="1 4" id="KW-0963">Cytoplasm</keyword>
<dbReference type="GO" id="GO:0005737">
    <property type="term" value="C:cytoplasm"/>
    <property type="evidence" value="ECO:0007669"/>
    <property type="project" value="UniProtKB-SubCell"/>
</dbReference>
<dbReference type="PIRSF" id="PIRSF001213">
    <property type="entry name" value="Psome_endopept_beta"/>
    <property type="match status" value="1"/>
</dbReference>
<dbReference type="PROSITE" id="PS00854">
    <property type="entry name" value="PROTEASOME_BETA_1"/>
    <property type="match status" value="1"/>
</dbReference>
<comment type="function">
    <text evidence="4">Non-catalytic component of the proteasome.</text>
</comment>
<dbReference type="InterPro" id="IPR016295">
    <property type="entry name" value="Proteasome_beta4"/>
</dbReference>
<dbReference type="AlphaFoldDB" id="A0A7J7IFW0"/>
<sequence>MHSVKLVPCELTTEPIVTGSSVLGVQCADGVVLACDTLASYGSLARFQRVTRFHQPAAGVVIAGGGEYSDLQQLFRITDNVYRQEFCHEDGWELTPRALHQYLSRLLYARRSRLDPLYNTVAVAGKGRFLGMVDMYGTAIETNLVATGIGTLLALPLLRKRWHEGLTMDDGLACLEDCLRVLYYRDCRALRTIQVAKVSDSGETFISEPYDLGNLQWKVAHAVTEKLMI</sequence>